<feature type="domain" description="Bacterial sugar transferase" evidence="2">
    <location>
        <begin position="7"/>
        <end position="177"/>
    </location>
</feature>
<evidence type="ECO:0000256" key="1">
    <source>
        <dbReference type="ARBA" id="ARBA00006464"/>
    </source>
</evidence>
<keyword evidence="3" id="KW-0808">Transferase</keyword>
<keyword evidence="4" id="KW-1185">Reference proteome</keyword>
<organism evidence="3 4">
    <name type="scientific">Longimonas halophila</name>
    <dbReference type="NCBI Taxonomy" id="1469170"/>
    <lineage>
        <taxon>Bacteria</taxon>
        <taxon>Pseudomonadati</taxon>
        <taxon>Rhodothermota</taxon>
        <taxon>Rhodothermia</taxon>
        <taxon>Rhodothermales</taxon>
        <taxon>Salisaetaceae</taxon>
        <taxon>Longimonas</taxon>
    </lineage>
</organism>
<evidence type="ECO:0000259" key="2">
    <source>
        <dbReference type="Pfam" id="PF02397"/>
    </source>
</evidence>
<dbReference type="PANTHER" id="PTHR30576">
    <property type="entry name" value="COLANIC BIOSYNTHESIS UDP-GLUCOSE LIPID CARRIER TRANSFERASE"/>
    <property type="match status" value="1"/>
</dbReference>
<dbReference type="EMBL" id="PDEP01000009">
    <property type="protein sequence ID" value="PEN06250.1"/>
    <property type="molecule type" value="Genomic_DNA"/>
</dbReference>
<dbReference type="GO" id="GO:0016780">
    <property type="term" value="F:phosphotransferase activity, for other substituted phosphate groups"/>
    <property type="evidence" value="ECO:0007669"/>
    <property type="project" value="TreeGrafter"/>
</dbReference>
<dbReference type="RefSeq" id="WP_098062597.1">
    <property type="nucleotide sequence ID" value="NZ_PDEP01000009.1"/>
</dbReference>
<evidence type="ECO:0000313" key="4">
    <source>
        <dbReference type="Proteomes" id="UP000221024"/>
    </source>
</evidence>
<comment type="similarity">
    <text evidence="1">Belongs to the bacterial sugar transferase family.</text>
</comment>
<dbReference type="OrthoDB" id="9808602at2"/>
<reference evidence="3 4" key="1">
    <citation type="submission" date="2017-10" db="EMBL/GenBank/DDBJ databases">
        <title>Draft genome of Longimonas halophila.</title>
        <authorList>
            <person name="Goh K.M."/>
            <person name="Shamsir M.S."/>
            <person name="Lim S.W."/>
        </authorList>
    </citation>
    <scope>NUCLEOTIDE SEQUENCE [LARGE SCALE GENOMIC DNA]</scope>
    <source>
        <strain evidence="3 4">KCTC 42399</strain>
    </source>
</reference>
<dbReference type="InterPro" id="IPR003362">
    <property type="entry name" value="Bact_transf"/>
</dbReference>
<comment type="caution">
    <text evidence="3">The sequence shown here is derived from an EMBL/GenBank/DDBJ whole genome shotgun (WGS) entry which is preliminary data.</text>
</comment>
<dbReference type="Pfam" id="PF02397">
    <property type="entry name" value="Bac_transf"/>
    <property type="match status" value="1"/>
</dbReference>
<accession>A0A2H3NN25</accession>
<proteinExistence type="inferred from homology"/>
<protein>
    <submittedName>
        <fullName evidence="3">Sugar transferase</fullName>
    </submittedName>
</protein>
<sequence>MSYATCKSIAERLLAAGALVVLSPLLALIAGAIALIDGRPVVFTQQRAGKNGQPFRIYKFRTLCLGPKDPERPGAHCTRTGGFLRRWALDELPQLWNIVRGDMGVIGPRPTLLNQVRRYGAFERTRLQVKPGLTGWAQIHGRNALSWPERIRLDVWYVKHQSPWVDAKILLHTPRVLWRGTGVYGPTGANDAFAQSPTSSS</sequence>
<gene>
    <name evidence="3" type="ORF">CRI93_10525</name>
</gene>
<dbReference type="PANTHER" id="PTHR30576:SF0">
    <property type="entry name" value="UNDECAPRENYL-PHOSPHATE N-ACETYLGALACTOSAMINYL 1-PHOSPHATE TRANSFERASE-RELATED"/>
    <property type="match status" value="1"/>
</dbReference>
<name>A0A2H3NN25_9BACT</name>
<dbReference type="Proteomes" id="UP000221024">
    <property type="component" value="Unassembled WGS sequence"/>
</dbReference>
<dbReference type="AlphaFoldDB" id="A0A2H3NN25"/>
<evidence type="ECO:0000313" key="3">
    <source>
        <dbReference type="EMBL" id="PEN06250.1"/>
    </source>
</evidence>